<reference evidence="6" key="1">
    <citation type="journal article" date="2017" name="Cell">
        <title>Insights into land plant evolution garnered from the Marchantia polymorpha genome.</title>
        <authorList>
            <person name="Bowman J.L."/>
            <person name="Kohchi T."/>
            <person name="Yamato K.T."/>
            <person name="Jenkins J."/>
            <person name="Shu S."/>
            <person name="Ishizaki K."/>
            <person name="Yamaoka S."/>
            <person name="Nishihama R."/>
            <person name="Nakamura Y."/>
            <person name="Berger F."/>
            <person name="Adam C."/>
            <person name="Aki S.S."/>
            <person name="Althoff F."/>
            <person name="Araki T."/>
            <person name="Arteaga-Vazquez M.A."/>
            <person name="Balasubrmanian S."/>
            <person name="Barry K."/>
            <person name="Bauer D."/>
            <person name="Boehm C.R."/>
            <person name="Briginshaw L."/>
            <person name="Caballero-Perez J."/>
            <person name="Catarino B."/>
            <person name="Chen F."/>
            <person name="Chiyoda S."/>
            <person name="Chovatia M."/>
            <person name="Davies K.M."/>
            <person name="Delmans M."/>
            <person name="Demura T."/>
            <person name="Dierschke T."/>
            <person name="Dolan L."/>
            <person name="Dorantes-Acosta A.E."/>
            <person name="Eklund D.M."/>
            <person name="Florent S.N."/>
            <person name="Flores-Sandoval E."/>
            <person name="Fujiyama A."/>
            <person name="Fukuzawa H."/>
            <person name="Galik B."/>
            <person name="Grimanelli D."/>
            <person name="Grimwood J."/>
            <person name="Grossniklaus U."/>
            <person name="Hamada T."/>
            <person name="Haseloff J."/>
            <person name="Hetherington A.J."/>
            <person name="Higo A."/>
            <person name="Hirakawa Y."/>
            <person name="Hundley H.N."/>
            <person name="Ikeda Y."/>
            <person name="Inoue K."/>
            <person name="Inoue S.I."/>
            <person name="Ishida S."/>
            <person name="Jia Q."/>
            <person name="Kakita M."/>
            <person name="Kanazawa T."/>
            <person name="Kawai Y."/>
            <person name="Kawashima T."/>
            <person name="Kennedy M."/>
            <person name="Kinose K."/>
            <person name="Kinoshita T."/>
            <person name="Kohara Y."/>
            <person name="Koide E."/>
            <person name="Komatsu K."/>
            <person name="Kopischke S."/>
            <person name="Kubo M."/>
            <person name="Kyozuka J."/>
            <person name="Lagercrantz U."/>
            <person name="Lin S.S."/>
            <person name="Lindquist E."/>
            <person name="Lipzen A.M."/>
            <person name="Lu C.W."/>
            <person name="De Luna E."/>
            <person name="Martienssen R.A."/>
            <person name="Minamino N."/>
            <person name="Mizutani M."/>
            <person name="Mizutani M."/>
            <person name="Mochizuki N."/>
            <person name="Monte I."/>
            <person name="Mosher R."/>
            <person name="Nagasaki H."/>
            <person name="Nakagami H."/>
            <person name="Naramoto S."/>
            <person name="Nishitani K."/>
            <person name="Ohtani M."/>
            <person name="Okamoto T."/>
            <person name="Okumura M."/>
            <person name="Phillips J."/>
            <person name="Pollak B."/>
            <person name="Reinders A."/>
            <person name="Rovekamp M."/>
            <person name="Sano R."/>
            <person name="Sawa S."/>
            <person name="Schmid M.W."/>
            <person name="Shirakawa M."/>
            <person name="Solano R."/>
            <person name="Spunde A."/>
            <person name="Suetsugu N."/>
            <person name="Sugano S."/>
            <person name="Sugiyama A."/>
            <person name="Sun R."/>
            <person name="Suzuki Y."/>
            <person name="Takenaka M."/>
            <person name="Takezawa D."/>
            <person name="Tomogane H."/>
            <person name="Tsuzuki M."/>
            <person name="Ueda T."/>
            <person name="Umeda M."/>
            <person name="Ward J.M."/>
            <person name="Watanabe Y."/>
            <person name="Yazaki K."/>
            <person name="Yokoyama R."/>
            <person name="Yoshitake Y."/>
            <person name="Yotsui I."/>
            <person name="Zachgo S."/>
            <person name="Schmutz J."/>
        </authorList>
    </citation>
    <scope>NUCLEOTIDE SEQUENCE [LARGE SCALE GENOMIC DNA]</scope>
    <source>
        <strain evidence="6">Tak-1</strain>
    </source>
</reference>
<dbReference type="EMBL" id="KZ772944">
    <property type="protein sequence ID" value="PTQ26163.1"/>
    <property type="molecule type" value="Genomic_DNA"/>
</dbReference>
<protein>
    <recommendedName>
        <fullName evidence="4">Transcription factor MYC/MYB N-terminal domain-containing protein</fullName>
    </recommendedName>
</protein>
<keyword evidence="1" id="KW-0805">Transcription regulation</keyword>
<dbReference type="Proteomes" id="UP000244005">
    <property type="component" value="Chromosome Y"/>
</dbReference>
<dbReference type="PANTHER" id="PTHR46266:SF4">
    <property type="entry name" value="TRANSCRIPTION FACTOR TT8"/>
    <property type="match status" value="1"/>
</dbReference>
<evidence type="ECO:0000256" key="2">
    <source>
        <dbReference type="ARBA" id="ARBA00023159"/>
    </source>
</evidence>
<evidence type="ECO:0000313" key="6">
    <source>
        <dbReference type="Proteomes" id="UP000244005"/>
    </source>
</evidence>
<keyword evidence="2" id="KW-0010">Activator</keyword>
<sequence>MQGWMSREREIVQEIVERIGWVCTSLWQTLPTDNSLVGWADGYYNGHVSENSEAPLPSSAQWNKIKRVEELQSVPEICLTDRLDLSNIEWFYLISFKFKFPFGTDGSSGKMLLTGGFEWICDGEEANGALFSHTALCKATGMKMVLCLTVSGVVDIGTTALIN</sequence>
<evidence type="ECO:0000256" key="3">
    <source>
        <dbReference type="ARBA" id="ARBA00023163"/>
    </source>
</evidence>
<keyword evidence="3" id="KW-0804">Transcription</keyword>
<dbReference type="EMBL" id="KZ772944">
    <property type="protein sequence ID" value="PTQ26164.1"/>
    <property type="molecule type" value="Genomic_DNA"/>
</dbReference>
<organism evidence="5 6">
    <name type="scientific">Marchantia polymorpha</name>
    <name type="common">Common liverwort</name>
    <name type="synonym">Marchantia aquatica</name>
    <dbReference type="NCBI Taxonomy" id="3197"/>
    <lineage>
        <taxon>Eukaryota</taxon>
        <taxon>Viridiplantae</taxon>
        <taxon>Streptophyta</taxon>
        <taxon>Embryophyta</taxon>
        <taxon>Marchantiophyta</taxon>
        <taxon>Marchantiopsida</taxon>
        <taxon>Marchantiidae</taxon>
        <taxon>Marchantiales</taxon>
        <taxon>Marchantiaceae</taxon>
        <taxon>Marchantia</taxon>
    </lineage>
</organism>
<proteinExistence type="predicted"/>
<evidence type="ECO:0000313" key="5">
    <source>
        <dbReference type="EMBL" id="PTQ26164.1"/>
    </source>
</evidence>
<dbReference type="Pfam" id="PF14215">
    <property type="entry name" value="bHLH-MYC_N"/>
    <property type="match status" value="1"/>
</dbReference>
<feature type="domain" description="Transcription factor MYC/MYB N-terminal" evidence="4">
    <location>
        <begin position="12"/>
        <end position="162"/>
    </location>
</feature>
<dbReference type="InterPro" id="IPR025610">
    <property type="entry name" value="MYC/MYB_N"/>
</dbReference>
<evidence type="ECO:0000259" key="4">
    <source>
        <dbReference type="Pfam" id="PF14215"/>
    </source>
</evidence>
<keyword evidence="6" id="KW-1185">Reference proteome</keyword>
<name>A0A2R6VX47_MARPO</name>
<gene>
    <name evidence="5" type="ORF">MARPO_YA0030</name>
</gene>
<dbReference type="AlphaFoldDB" id="A0A2R6VX47"/>
<evidence type="ECO:0000256" key="1">
    <source>
        <dbReference type="ARBA" id="ARBA00023015"/>
    </source>
</evidence>
<dbReference type="PANTHER" id="PTHR46266">
    <property type="entry name" value="TRANSCRIPTION FACTOR TT8"/>
    <property type="match status" value="1"/>
</dbReference>
<dbReference type="Gramene" id="MpVg00880.2">
    <property type="protein sequence ID" value="MpVg00880.2.cds1"/>
    <property type="gene ID" value="MpVg00880"/>
</dbReference>
<accession>A0A2R6VX47</accession>
<dbReference type="Gramene" id="MpVg00880.1">
    <property type="protein sequence ID" value="MpVg00880.1.cds1"/>
    <property type="gene ID" value="MpVg00880"/>
</dbReference>
<reference evidence="5" key="2">
    <citation type="submission" date="2017-12" db="EMBL/GenBank/DDBJ databases">
        <title>WGS assembly of Marchantia polymorpha.</title>
        <authorList>
            <person name="Bowman J.L."/>
            <person name="Kohchi T."/>
            <person name="Yamato K.T."/>
            <person name="Jenkins J."/>
            <person name="Shu S."/>
            <person name="Ishizaki K."/>
            <person name="Yamaoka S."/>
            <person name="Nishihama R."/>
            <person name="Nakamura Y."/>
            <person name="Berger F."/>
            <person name="Adam C."/>
            <person name="Aki S.S."/>
            <person name="Althoff F."/>
            <person name="Araki T."/>
            <person name="Arteaga-Vazquez M.A."/>
            <person name="Balasubrmanian S."/>
            <person name="Bauer D."/>
            <person name="Boehm C.R."/>
            <person name="Briginshaw L."/>
            <person name="Caballero-Perez J."/>
            <person name="Catarino B."/>
            <person name="Chen F."/>
            <person name="Chiyoda S."/>
            <person name="Chovatia M."/>
            <person name="Davies K.M."/>
            <person name="Delmans M."/>
            <person name="Demura T."/>
            <person name="Dierschke T."/>
            <person name="Dolan L."/>
            <person name="Dorantes-Acosta A.E."/>
            <person name="Eklund D.M."/>
            <person name="Florent S.N."/>
            <person name="Flores-Sandoval E."/>
            <person name="Fujiyama A."/>
            <person name="Fukuzawa H."/>
            <person name="Galik B."/>
            <person name="Grimanelli D."/>
            <person name="Grimwood J."/>
            <person name="Grossniklaus U."/>
            <person name="Hamada T."/>
            <person name="Haseloff J."/>
            <person name="Hetherington A.J."/>
            <person name="Higo A."/>
            <person name="Hirakawa Y."/>
            <person name="Hundley H.N."/>
            <person name="Ikeda Y."/>
            <person name="Inoue K."/>
            <person name="Inoue S."/>
            <person name="Ishida S."/>
            <person name="Jia Q."/>
            <person name="Kakita M."/>
            <person name="Kanazawa T."/>
            <person name="Kawai Y."/>
            <person name="Kawashima T."/>
            <person name="Kennedy M."/>
            <person name="Kinose K."/>
            <person name="Kinoshita T."/>
            <person name="Kohara Y."/>
            <person name="Koide E."/>
            <person name="Komatsu K."/>
            <person name="Kopischke S."/>
            <person name="Kubo M."/>
            <person name="Kyozuka J."/>
            <person name="Lagercrantz U."/>
            <person name="Lin S.S."/>
            <person name="Lindquist E."/>
            <person name="Lipzen A.M."/>
            <person name="Lu C."/>
            <person name="Luna E.D."/>
            <person name="Martienssen R.A."/>
            <person name="Minamino N."/>
            <person name="Mizutani M."/>
            <person name="Mizutani M."/>
            <person name="Mochizuki N."/>
            <person name="Monte I."/>
            <person name="Mosher R."/>
            <person name="Nagasaki H."/>
            <person name="Nakagami H."/>
            <person name="Naramoto S."/>
            <person name="Nishitani K."/>
            <person name="Ohtani M."/>
            <person name="Okamoto T."/>
            <person name="Okumura M."/>
            <person name="Phillips J."/>
            <person name="Pollak B."/>
            <person name="Reinders A."/>
            <person name="Roevekamp M."/>
            <person name="Sano R."/>
            <person name="Sawa S."/>
            <person name="Schmid M.W."/>
            <person name="Shirakawa M."/>
            <person name="Solano R."/>
            <person name="Spunde A."/>
            <person name="Suetsugu N."/>
            <person name="Sugano S."/>
            <person name="Sugiyama A."/>
            <person name="Sun R."/>
            <person name="Suzuki Y."/>
            <person name="Takenaka M."/>
            <person name="Takezawa D."/>
            <person name="Tomogane H."/>
            <person name="Tsuzuki M."/>
            <person name="Ueda T."/>
            <person name="Umeda M."/>
            <person name="Ward J.M."/>
            <person name="Watanabe Y."/>
            <person name="Yazaki K."/>
            <person name="Yokoyama R."/>
            <person name="Yoshitake Y."/>
            <person name="Yotsui I."/>
            <person name="Zachgo S."/>
            <person name="Schmutz J."/>
        </authorList>
    </citation>
    <scope>NUCLEOTIDE SEQUENCE [LARGE SCALE GENOMIC DNA]</scope>
    <source>
        <strain evidence="5">Tak-1</strain>
    </source>
</reference>